<dbReference type="PANTHER" id="PTHR36845:SF1">
    <property type="entry name" value="HYDROLASE, PUTATIVE (AFU_ORTHOLOGUE AFUA_7G05090)-RELATED"/>
    <property type="match status" value="1"/>
</dbReference>
<comment type="caution">
    <text evidence="5">The sequence shown here is derived from an EMBL/GenBank/DDBJ whole genome shotgun (WGS) entry which is preliminary data.</text>
</comment>
<sequence>MKIKITSLFAAAASVLFISMKPQQQDFIPAIFKKADKQYQYLAKEADVLNKFPRTTKDGKLIGTDEWDWTGGFFPGSLWYIYHQTANEETKAEAIKWTEKLEKAKDLDQHHDIGFVMYCSYGNAIKYLNDPAKVKEYKDLIIHSSNTALKRYDAKVGVIKSWNEKKSWDNKTVWKYPVIIDNMMNLEMLCYTSDITGDPKYKEVAISHADQTMKNHFRSDYSTYHVVDYDANGKAIHQQTNQGFADNSTWSRGQAWAIYGFTMMYRETKKADYLATAQKAAKFYMNNSNLPKDKIPYWDFNAHQKGYNSDVDFTGRNISPIPRDASAAAIVTSALIELSQFSEGKDKKQFLDFAKESLKSLSSPAYFADYKTNGGFLLKHSVGSLPHNSEVDGPLTYADYYYLEALTRLKELK</sequence>
<accession>A0A8H9KY76</accession>
<feature type="binding site" evidence="4">
    <location>
        <position position="384"/>
    </location>
    <ligand>
        <name>substrate</name>
    </ligand>
</feature>
<comment type="similarity">
    <text evidence="2">Belongs to the glycosyl hydrolase 88 family.</text>
</comment>
<feature type="active site" description="Nucleophile" evidence="3">
    <location>
        <position position="112"/>
    </location>
</feature>
<evidence type="ECO:0000256" key="2">
    <source>
        <dbReference type="ARBA" id="ARBA00038358"/>
    </source>
</evidence>
<dbReference type="PANTHER" id="PTHR36845">
    <property type="entry name" value="HYDROLASE, PUTATIVE (AFU_ORTHOLOGUE AFUA_7G05090)-RELATED"/>
    <property type="match status" value="1"/>
</dbReference>
<feature type="binding site" evidence="4">
    <location>
        <position position="240"/>
    </location>
    <ligand>
        <name>substrate</name>
    </ligand>
</feature>
<organism evidence="5 6">
    <name type="scientific">Sphingobacterium cellulitidis</name>
    <dbReference type="NCBI Taxonomy" id="1768011"/>
    <lineage>
        <taxon>Bacteria</taxon>
        <taxon>Pseudomonadati</taxon>
        <taxon>Bacteroidota</taxon>
        <taxon>Sphingobacteriia</taxon>
        <taxon>Sphingobacteriales</taxon>
        <taxon>Sphingobacteriaceae</taxon>
        <taxon>Sphingobacterium</taxon>
    </lineage>
</organism>
<dbReference type="RefSeq" id="WP_182499103.1">
    <property type="nucleotide sequence ID" value="NZ_BMKM01000005.1"/>
</dbReference>
<evidence type="ECO:0000256" key="1">
    <source>
        <dbReference type="ARBA" id="ARBA00022801"/>
    </source>
</evidence>
<keyword evidence="1 5" id="KW-0378">Hydrolase</keyword>
<name>A0A8H9KY76_9SPHI</name>
<reference evidence="5" key="1">
    <citation type="journal article" date="2014" name="Int. J. Syst. Evol. Microbiol.">
        <title>Complete genome sequence of Corynebacterium casei LMG S-19264T (=DSM 44701T), isolated from a smear-ripened cheese.</title>
        <authorList>
            <consortium name="US DOE Joint Genome Institute (JGI-PGF)"/>
            <person name="Walter F."/>
            <person name="Albersmeier A."/>
            <person name="Kalinowski J."/>
            <person name="Ruckert C."/>
        </authorList>
    </citation>
    <scope>NUCLEOTIDE SEQUENCE</scope>
    <source>
        <strain evidence="5">CGMCC 1.15966</strain>
    </source>
</reference>
<evidence type="ECO:0000313" key="6">
    <source>
        <dbReference type="Proteomes" id="UP000614460"/>
    </source>
</evidence>
<dbReference type="Gene3D" id="1.50.10.10">
    <property type="match status" value="1"/>
</dbReference>
<dbReference type="Proteomes" id="UP000614460">
    <property type="component" value="Unassembled WGS sequence"/>
</dbReference>
<keyword evidence="6" id="KW-1185">Reference proteome</keyword>
<reference evidence="5" key="2">
    <citation type="submission" date="2020-09" db="EMBL/GenBank/DDBJ databases">
        <authorList>
            <person name="Sun Q."/>
            <person name="Zhou Y."/>
        </authorList>
    </citation>
    <scope>NUCLEOTIDE SEQUENCE</scope>
    <source>
        <strain evidence="5">CGMCC 1.15966</strain>
    </source>
</reference>
<dbReference type="GO" id="GO:0000272">
    <property type="term" value="P:polysaccharide catabolic process"/>
    <property type="evidence" value="ECO:0007669"/>
    <property type="project" value="TreeGrafter"/>
</dbReference>
<feature type="active site" description="Proton donor" evidence="3">
    <location>
        <position position="181"/>
    </location>
</feature>
<dbReference type="InterPro" id="IPR012341">
    <property type="entry name" value="6hp_glycosidase-like_sf"/>
</dbReference>
<evidence type="ECO:0000256" key="3">
    <source>
        <dbReference type="PIRSR" id="PIRSR610905-1"/>
    </source>
</evidence>
<dbReference type="Pfam" id="PF07470">
    <property type="entry name" value="Glyco_hydro_88"/>
    <property type="match status" value="1"/>
</dbReference>
<evidence type="ECO:0000313" key="5">
    <source>
        <dbReference type="EMBL" id="GGE25225.1"/>
    </source>
</evidence>
<evidence type="ECO:0000256" key="4">
    <source>
        <dbReference type="PIRSR" id="PIRSR610905-2"/>
    </source>
</evidence>
<dbReference type="EMBL" id="BMKM01000005">
    <property type="protein sequence ID" value="GGE25225.1"/>
    <property type="molecule type" value="Genomic_DNA"/>
</dbReference>
<gene>
    <name evidence="5" type="ORF">GCM10011516_23600</name>
</gene>
<proteinExistence type="inferred from homology"/>
<feature type="binding site" evidence="4">
    <location>
        <position position="252"/>
    </location>
    <ligand>
        <name>substrate</name>
    </ligand>
</feature>
<dbReference type="SUPFAM" id="SSF48208">
    <property type="entry name" value="Six-hairpin glycosidases"/>
    <property type="match status" value="1"/>
</dbReference>
<dbReference type="InterPro" id="IPR008928">
    <property type="entry name" value="6-hairpin_glycosidase_sf"/>
</dbReference>
<protein>
    <submittedName>
        <fullName evidence="5">Glucuronyl hydrolase</fullName>
    </submittedName>
</protein>
<dbReference type="AlphaFoldDB" id="A0A8H9KY76"/>
<dbReference type="InterPro" id="IPR052369">
    <property type="entry name" value="UG_Glycosaminoglycan_Hydrolase"/>
</dbReference>
<dbReference type="GO" id="GO:0052757">
    <property type="term" value="F:chondroitin hydrolase activity"/>
    <property type="evidence" value="ECO:0007669"/>
    <property type="project" value="TreeGrafter"/>
</dbReference>
<dbReference type="InterPro" id="IPR010905">
    <property type="entry name" value="Glyco_hydro_88"/>
</dbReference>
<feature type="binding site" evidence="4">
    <location>
        <position position="181"/>
    </location>
    <ligand>
        <name>substrate</name>
    </ligand>
</feature>
<feature type="binding site" evidence="4">
    <location>
        <position position="112"/>
    </location>
    <ligand>
        <name>substrate</name>
    </ligand>
</feature>
<feature type="binding site" evidence="4">
    <location>
        <position position="256"/>
    </location>
    <ligand>
        <name>substrate</name>
    </ligand>
</feature>